<feature type="compositionally biased region" description="Basic and acidic residues" evidence="1">
    <location>
        <begin position="44"/>
        <end position="57"/>
    </location>
</feature>
<feature type="compositionally biased region" description="Polar residues" evidence="1">
    <location>
        <begin position="29"/>
        <end position="43"/>
    </location>
</feature>
<evidence type="ECO:0000256" key="1">
    <source>
        <dbReference type="SAM" id="MobiDB-lite"/>
    </source>
</evidence>
<dbReference type="AlphaFoldDB" id="A0A8H6Y7W7"/>
<dbReference type="EMBL" id="JACAZH010000012">
    <property type="protein sequence ID" value="KAF7353225.1"/>
    <property type="molecule type" value="Genomic_DNA"/>
</dbReference>
<feature type="compositionally biased region" description="Low complexity" evidence="1">
    <location>
        <begin position="11"/>
        <end position="25"/>
    </location>
</feature>
<comment type="caution">
    <text evidence="2">The sequence shown here is derived from an EMBL/GenBank/DDBJ whole genome shotgun (WGS) entry which is preliminary data.</text>
</comment>
<keyword evidence="3" id="KW-1185">Reference proteome</keyword>
<evidence type="ECO:0000313" key="2">
    <source>
        <dbReference type="EMBL" id="KAF7353225.1"/>
    </source>
</evidence>
<evidence type="ECO:0000313" key="3">
    <source>
        <dbReference type="Proteomes" id="UP000623467"/>
    </source>
</evidence>
<accession>A0A8H6Y7W7</accession>
<name>A0A8H6Y7W7_9AGAR</name>
<feature type="compositionally biased region" description="Low complexity" evidence="1">
    <location>
        <begin position="82"/>
        <end position="100"/>
    </location>
</feature>
<reference evidence="2" key="1">
    <citation type="submission" date="2020-05" db="EMBL/GenBank/DDBJ databases">
        <title>Mycena genomes resolve the evolution of fungal bioluminescence.</title>
        <authorList>
            <person name="Tsai I.J."/>
        </authorList>
    </citation>
    <scope>NUCLEOTIDE SEQUENCE</scope>
    <source>
        <strain evidence="2">160909Yilan</strain>
    </source>
</reference>
<sequence>MAIFKPPQPDLLPASASAPSTYPAPGGHPSTTQLPSLSNSSRDCNYRHDACGDRTMQEDVALSTSTSGSALPAAVRRPADCRTTAFPRPTAAPTQQTDEY</sequence>
<gene>
    <name evidence="2" type="ORF">MSAN_01510300</name>
</gene>
<feature type="compositionally biased region" description="Pro residues" evidence="1">
    <location>
        <begin position="1"/>
        <end position="10"/>
    </location>
</feature>
<dbReference type="Proteomes" id="UP000623467">
    <property type="component" value="Unassembled WGS sequence"/>
</dbReference>
<feature type="region of interest" description="Disordered" evidence="1">
    <location>
        <begin position="1"/>
        <end position="100"/>
    </location>
</feature>
<organism evidence="2 3">
    <name type="scientific">Mycena sanguinolenta</name>
    <dbReference type="NCBI Taxonomy" id="230812"/>
    <lineage>
        <taxon>Eukaryota</taxon>
        <taxon>Fungi</taxon>
        <taxon>Dikarya</taxon>
        <taxon>Basidiomycota</taxon>
        <taxon>Agaricomycotina</taxon>
        <taxon>Agaricomycetes</taxon>
        <taxon>Agaricomycetidae</taxon>
        <taxon>Agaricales</taxon>
        <taxon>Marasmiineae</taxon>
        <taxon>Mycenaceae</taxon>
        <taxon>Mycena</taxon>
    </lineage>
</organism>
<protein>
    <submittedName>
        <fullName evidence="2">Uncharacterized protein</fullName>
    </submittedName>
</protein>
<proteinExistence type="predicted"/>